<evidence type="ECO:0000313" key="8">
    <source>
        <dbReference type="EMBL" id="GBG63530.1"/>
    </source>
</evidence>
<dbReference type="InterPro" id="IPR023035">
    <property type="entry name" value="Ribosomal_uS9_bac/plastid"/>
</dbReference>
<dbReference type="AlphaFoldDB" id="A0A388K0D8"/>
<keyword evidence="2 6" id="KW-0689">Ribosomal protein</keyword>
<dbReference type="GO" id="GO:0003735">
    <property type="term" value="F:structural constituent of ribosome"/>
    <property type="evidence" value="ECO:0007669"/>
    <property type="project" value="InterPro"/>
</dbReference>
<keyword evidence="9" id="KW-1185">Reference proteome</keyword>
<dbReference type="STRING" id="69332.A0A388K0D8"/>
<evidence type="ECO:0000256" key="5">
    <source>
        <dbReference type="ARBA" id="ARBA00035437"/>
    </source>
</evidence>
<dbReference type="Gene3D" id="3.30.230.10">
    <property type="match status" value="1"/>
</dbReference>
<comment type="caution">
    <text evidence="8">The sequence shown here is derived from an EMBL/GenBank/DDBJ whole genome shotgun (WGS) entry which is preliminary data.</text>
</comment>
<dbReference type="SUPFAM" id="SSF54211">
    <property type="entry name" value="Ribosomal protein S5 domain 2-like"/>
    <property type="match status" value="1"/>
</dbReference>
<dbReference type="Gramene" id="GBG63530">
    <property type="protein sequence ID" value="GBG63530"/>
    <property type="gene ID" value="CBR_g38598"/>
</dbReference>
<dbReference type="NCBIfam" id="NF001099">
    <property type="entry name" value="PRK00132.1"/>
    <property type="match status" value="1"/>
</dbReference>
<organism evidence="8 9">
    <name type="scientific">Chara braunii</name>
    <name type="common">Braun's stonewort</name>
    <dbReference type="NCBI Taxonomy" id="69332"/>
    <lineage>
        <taxon>Eukaryota</taxon>
        <taxon>Viridiplantae</taxon>
        <taxon>Streptophyta</taxon>
        <taxon>Charophyceae</taxon>
        <taxon>Charales</taxon>
        <taxon>Characeae</taxon>
        <taxon>Chara</taxon>
    </lineage>
</organism>
<dbReference type="InterPro" id="IPR000754">
    <property type="entry name" value="Ribosomal_uS9"/>
</dbReference>
<dbReference type="Proteomes" id="UP000265515">
    <property type="component" value="Unassembled WGS sequence"/>
</dbReference>
<dbReference type="InterPro" id="IPR020574">
    <property type="entry name" value="Ribosomal_uS9_CS"/>
</dbReference>
<proteinExistence type="inferred from homology"/>
<protein>
    <recommendedName>
        <fullName evidence="4">Small ribosomal subunit protein uS9c</fullName>
    </recommendedName>
    <alternativeName>
        <fullName evidence="5">30S ribosomal protein S9, chloroplastic</fullName>
    </alternativeName>
</protein>
<evidence type="ECO:0000256" key="4">
    <source>
        <dbReference type="ARBA" id="ARBA00035152"/>
    </source>
</evidence>
<dbReference type="InterPro" id="IPR014721">
    <property type="entry name" value="Ribsml_uS5_D2-typ_fold_subgr"/>
</dbReference>
<keyword evidence="3 6" id="KW-0687">Ribonucleoprotein</keyword>
<gene>
    <name evidence="8" type="ORF">CBR_g38598</name>
</gene>
<dbReference type="FunFam" id="3.30.230.10:FF:000001">
    <property type="entry name" value="30S ribosomal protein S9"/>
    <property type="match status" value="1"/>
</dbReference>
<evidence type="ECO:0000256" key="3">
    <source>
        <dbReference type="ARBA" id="ARBA00023274"/>
    </source>
</evidence>
<reference evidence="8 9" key="1">
    <citation type="journal article" date="2018" name="Cell">
        <title>The Chara Genome: Secondary Complexity and Implications for Plant Terrestrialization.</title>
        <authorList>
            <person name="Nishiyama T."/>
            <person name="Sakayama H."/>
            <person name="Vries J.D."/>
            <person name="Buschmann H."/>
            <person name="Saint-Marcoux D."/>
            <person name="Ullrich K.K."/>
            <person name="Haas F.B."/>
            <person name="Vanderstraeten L."/>
            <person name="Becker D."/>
            <person name="Lang D."/>
            <person name="Vosolsobe S."/>
            <person name="Rombauts S."/>
            <person name="Wilhelmsson P.K.I."/>
            <person name="Janitza P."/>
            <person name="Kern R."/>
            <person name="Heyl A."/>
            <person name="Rumpler F."/>
            <person name="Villalobos L.I.A.C."/>
            <person name="Clay J.M."/>
            <person name="Skokan R."/>
            <person name="Toyoda A."/>
            <person name="Suzuki Y."/>
            <person name="Kagoshima H."/>
            <person name="Schijlen E."/>
            <person name="Tajeshwar N."/>
            <person name="Catarino B."/>
            <person name="Hetherington A.J."/>
            <person name="Saltykova A."/>
            <person name="Bonnot C."/>
            <person name="Breuninger H."/>
            <person name="Symeonidi A."/>
            <person name="Radhakrishnan G.V."/>
            <person name="Van Nieuwerburgh F."/>
            <person name="Deforce D."/>
            <person name="Chang C."/>
            <person name="Karol K.G."/>
            <person name="Hedrich R."/>
            <person name="Ulvskov P."/>
            <person name="Glockner G."/>
            <person name="Delwiche C.F."/>
            <person name="Petrasek J."/>
            <person name="Van de Peer Y."/>
            <person name="Friml J."/>
            <person name="Beilby M."/>
            <person name="Dolan L."/>
            <person name="Kohara Y."/>
            <person name="Sugano S."/>
            <person name="Fujiyama A."/>
            <person name="Delaux P.-M."/>
            <person name="Quint M."/>
            <person name="TheiBen G."/>
            <person name="Hagemann M."/>
            <person name="Harholt J."/>
            <person name="Dunand C."/>
            <person name="Zachgo S."/>
            <person name="Langdale J."/>
            <person name="Maumus F."/>
            <person name="Straeten D.V.D."/>
            <person name="Gould S.B."/>
            <person name="Rensing S.A."/>
        </authorList>
    </citation>
    <scope>NUCLEOTIDE SEQUENCE [LARGE SCALE GENOMIC DNA]</scope>
    <source>
        <strain evidence="8 9">S276</strain>
    </source>
</reference>
<feature type="region of interest" description="Disordered" evidence="7">
    <location>
        <begin position="250"/>
        <end position="269"/>
    </location>
</feature>
<dbReference type="GO" id="GO:0003729">
    <property type="term" value="F:mRNA binding"/>
    <property type="evidence" value="ECO:0007669"/>
    <property type="project" value="EnsemblPlants"/>
</dbReference>
<sequence>MKSAPCAGGVQLSARSLHVASARKATCASPSIPVRFQRTTRDNALATSTSSPLCCSMRRRCSFAAAGLSKSSLFGASFRLAADVAAPAAARFGRRRRKDGGNGGASSPALRRAVRASASAGAAMSTAPQIERMPSFLSGPGLKHLGTGRRKCAIARVCLIEGTGRIVVNGRPGADYLQSNPELVQLIQWPLVSLGYEQKYDVFVKVQGGGIAGQAGAIALGISRALCQANAANRTPLKRQHLLTRDSRVKERRKYGLKKARKAPQFSKR</sequence>
<dbReference type="EMBL" id="BFEA01000040">
    <property type="protein sequence ID" value="GBG63530.1"/>
    <property type="molecule type" value="Genomic_DNA"/>
</dbReference>
<evidence type="ECO:0000256" key="2">
    <source>
        <dbReference type="ARBA" id="ARBA00022980"/>
    </source>
</evidence>
<evidence type="ECO:0000256" key="7">
    <source>
        <dbReference type="SAM" id="MobiDB-lite"/>
    </source>
</evidence>
<dbReference type="GO" id="GO:0006412">
    <property type="term" value="P:translation"/>
    <property type="evidence" value="ECO:0007669"/>
    <property type="project" value="InterPro"/>
</dbReference>
<dbReference type="PANTHER" id="PTHR21569:SF1">
    <property type="entry name" value="SMALL RIBOSOMAL SUBUNIT PROTEIN US9M"/>
    <property type="match status" value="1"/>
</dbReference>
<dbReference type="PROSITE" id="PS00360">
    <property type="entry name" value="RIBOSOMAL_S9"/>
    <property type="match status" value="1"/>
</dbReference>
<dbReference type="GO" id="GO:0000312">
    <property type="term" value="C:plastid small ribosomal subunit"/>
    <property type="evidence" value="ECO:0007669"/>
    <property type="project" value="EnsemblPlants"/>
</dbReference>
<dbReference type="OrthoDB" id="10254627at2759"/>
<dbReference type="InterPro" id="IPR020568">
    <property type="entry name" value="Ribosomal_Su5_D2-typ_SF"/>
</dbReference>
<comment type="similarity">
    <text evidence="1 6">Belongs to the universal ribosomal protein uS9 family.</text>
</comment>
<evidence type="ECO:0000256" key="1">
    <source>
        <dbReference type="ARBA" id="ARBA00005251"/>
    </source>
</evidence>
<dbReference type="HAMAP" id="MF_00532_B">
    <property type="entry name" value="Ribosomal_uS9_B"/>
    <property type="match status" value="1"/>
</dbReference>
<name>A0A388K0D8_CHABU</name>
<evidence type="ECO:0000313" key="9">
    <source>
        <dbReference type="Proteomes" id="UP000265515"/>
    </source>
</evidence>
<evidence type="ECO:0000256" key="6">
    <source>
        <dbReference type="RuleBase" id="RU003815"/>
    </source>
</evidence>
<accession>A0A388K0D8</accession>
<dbReference type="PANTHER" id="PTHR21569">
    <property type="entry name" value="RIBOSOMAL PROTEIN S9"/>
    <property type="match status" value="1"/>
</dbReference>
<dbReference type="Pfam" id="PF00380">
    <property type="entry name" value="Ribosomal_S9"/>
    <property type="match status" value="1"/>
</dbReference>